<dbReference type="SFLD" id="SFLDS00052">
    <property type="entry name" value="Ferric_Reductase_Domain"/>
    <property type="match status" value="1"/>
</dbReference>
<dbReference type="InterPro" id="IPR039261">
    <property type="entry name" value="FNR_nucleotide-bd"/>
</dbReference>
<dbReference type="InterPro" id="IPR017938">
    <property type="entry name" value="Riboflavin_synthase-like_b-brl"/>
</dbReference>
<comment type="subcellular location">
    <subcellularLocation>
        <location evidence="1">Membrane</location>
        <topology evidence="1">Multi-pass membrane protein</topology>
    </subcellularLocation>
</comment>
<dbReference type="InterPro" id="IPR013130">
    <property type="entry name" value="Fe3_Rdtase_TM_dom"/>
</dbReference>
<sequence>MVKVFLVILKLLLILISAGWISLWLLKPTEVWTRKWKGAEEKATATVLGYNGLDFAVYTFPIIALGIFGFIYLELKPKEPKIRPGRSSITALSNPLIINRYLGILSAIEILASSLFIIFLIWTFYARISNDFRKMIPVKSFKLTPWQYKMFRMATRCGLLAEACLALILLPILRGMSIFQLLGIQFEASVTYHICLGTAMIFFATLHGAGTLFIWGIKHRIQDEMWKWQKTGRIYLAGEITLITGLVIWITALPQIRRKWFQTFYYSHHLYIVFLVFFLFHGGDRHFYMVFPGVFLFALDKLLRIIQSRPETCLLSARVFASKAIELTLPKDPRLKYTPTSVIFVKIPSISKFQWHPFSITSSSCVDEHTISIIIKCEGQWTSSLYNQIHVEKDSESDLRKCIPIATEGPYGPASLDFLRYDHLLLVAGGIGLTPFLSILQEIGSKLNNSRNKYPSRIQFIYTVKNSQEVCLLDPILPQLLDVEQYHIRLKVFVTRQNQPSTTLREVLKDLTDLQITNFSTTHSSYAIYGPESFPWMATIAMFSSIIFLLLLSFFNHFVVPPAKKPSQQRNPSSQMDLLLLCSFFVAVIFGGLVVIIIRWKRLRKGFPLFSNKQRQPMKQRSLEVNKGLEEHEIHFGRRPNFPDIFSNFTNECGVSEIGVLEKNKGKNGALNLRGNYAALTNHAGPEDEKHHQSISHSLPIIQAPIIIIIPLIVFTHATRKTSINTTNVALAAASTTS</sequence>
<evidence type="ECO:0000256" key="2">
    <source>
        <dbReference type="ARBA" id="ARBA00022692"/>
    </source>
</evidence>
<dbReference type="EMBL" id="OU503038">
    <property type="protein sequence ID" value="CAI9757412.1"/>
    <property type="molecule type" value="Genomic_DNA"/>
</dbReference>
<feature type="transmembrane region" description="Helical" evidence="6">
    <location>
        <begin position="578"/>
        <end position="598"/>
    </location>
</feature>
<keyword evidence="3 6" id="KW-1133">Transmembrane helix</keyword>
<feature type="transmembrane region" description="Helical" evidence="6">
    <location>
        <begin position="234"/>
        <end position="252"/>
    </location>
</feature>
<proteinExistence type="predicted"/>
<evidence type="ECO:0000259" key="7">
    <source>
        <dbReference type="PROSITE" id="PS51384"/>
    </source>
</evidence>
<reference evidence="8" key="1">
    <citation type="submission" date="2023-05" db="EMBL/GenBank/DDBJ databases">
        <authorList>
            <person name="Huff M."/>
        </authorList>
    </citation>
    <scope>NUCLEOTIDE SEQUENCE</scope>
</reference>
<feature type="transmembrane region" description="Helical" evidence="6">
    <location>
        <begin position="101"/>
        <end position="125"/>
    </location>
</feature>
<evidence type="ECO:0000256" key="5">
    <source>
        <dbReference type="ARBA" id="ARBA00023136"/>
    </source>
</evidence>
<dbReference type="SUPFAM" id="SSF63380">
    <property type="entry name" value="Riboflavin synthase domain-like"/>
    <property type="match status" value="1"/>
</dbReference>
<accession>A0AAD1YUB2</accession>
<feature type="transmembrane region" description="Helical" evidence="6">
    <location>
        <begin position="7"/>
        <end position="26"/>
    </location>
</feature>
<dbReference type="PANTHER" id="PTHR11972">
    <property type="entry name" value="NADPH OXIDASE"/>
    <property type="match status" value="1"/>
</dbReference>
<evidence type="ECO:0000256" key="6">
    <source>
        <dbReference type="SAM" id="Phobius"/>
    </source>
</evidence>
<keyword evidence="5 6" id="KW-0472">Membrane</keyword>
<feature type="transmembrane region" description="Helical" evidence="6">
    <location>
        <begin position="153"/>
        <end position="173"/>
    </location>
</feature>
<organism evidence="8 9">
    <name type="scientific">Fraxinus pennsylvanica</name>
    <dbReference type="NCBI Taxonomy" id="56036"/>
    <lineage>
        <taxon>Eukaryota</taxon>
        <taxon>Viridiplantae</taxon>
        <taxon>Streptophyta</taxon>
        <taxon>Embryophyta</taxon>
        <taxon>Tracheophyta</taxon>
        <taxon>Spermatophyta</taxon>
        <taxon>Magnoliopsida</taxon>
        <taxon>eudicotyledons</taxon>
        <taxon>Gunneridae</taxon>
        <taxon>Pentapetalae</taxon>
        <taxon>asterids</taxon>
        <taxon>lamiids</taxon>
        <taxon>Lamiales</taxon>
        <taxon>Oleaceae</taxon>
        <taxon>Oleeae</taxon>
        <taxon>Fraxinus</taxon>
    </lineage>
</organism>
<keyword evidence="4" id="KW-0560">Oxidoreductase</keyword>
<dbReference type="InterPro" id="IPR013121">
    <property type="entry name" value="Fe_red_NAD-bd_6"/>
</dbReference>
<dbReference type="Proteomes" id="UP000834106">
    <property type="component" value="Chromosome 3"/>
</dbReference>
<dbReference type="Pfam" id="PF08022">
    <property type="entry name" value="FAD_binding_8"/>
    <property type="match status" value="1"/>
</dbReference>
<feature type="transmembrane region" description="Helical" evidence="6">
    <location>
        <begin position="534"/>
        <end position="558"/>
    </location>
</feature>
<evidence type="ECO:0000256" key="3">
    <source>
        <dbReference type="ARBA" id="ARBA00022989"/>
    </source>
</evidence>
<dbReference type="AlphaFoldDB" id="A0AAD1YUB2"/>
<dbReference type="InterPro" id="IPR017927">
    <property type="entry name" value="FAD-bd_FR_type"/>
</dbReference>
<feature type="transmembrane region" description="Helical" evidence="6">
    <location>
        <begin position="194"/>
        <end position="214"/>
    </location>
</feature>
<dbReference type="GO" id="GO:0000293">
    <property type="term" value="F:ferric-chelate reductase activity"/>
    <property type="evidence" value="ECO:0007669"/>
    <property type="project" value="TreeGrafter"/>
</dbReference>
<dbReference type="InterPro" id="IPR050369">
    <property type="entry name" value="RBOH/FRE"/>
</dbReference>
<evidence type="ECO:0000313" key="8">
    <source>
        <dbReference type="EMBL" id="CAI9757412.1"/>
    </source>
</evidence>
<dbReference type="InterPro" id="IPR013112">
    <property type="entry name" value="FAD-bd_8"/>
</dbReference>
<dbReference type="Pfam" id="PF08030">
    <property type="entry name" value="NAD_binding_6"/>
    <property type="match status" value="1"/>
</dbReference>
<dbReference type="SFLD" id="SFLDG01168">
    <property type="entry name" value="Ferric_reductase_subgroup_(FRE"/>
    <property type="match status" value="1"/>
</dbReference>
<dbReference type="CDD" id="cd06186">
    <property type="entry name" value="NOX_Duox_like_FAD_NADP"/>
    <property type="match status" value="1"/>
</dbReference>
<feature type="transmembrane region" description="Helical" evidence="6">
    <location>
        <begin position="699"/>
        <end position="718"/>
    </location>
</feature>
<feature type="domain" description="FAD-binding FR-type" evidence="7">
    <location>
        <begin position="298"/>
        <end position="417"/>
    </location>
</feature>
<dbReference type="SUPFAM" id="SSF52343">
    <property type="entry name" value="Ferredoxin reductase-like, C-terminal NADP-linked domain"/>
    <property type="match status" value="1"/>
</dbReference>
<feature type="transmembrane region" description="Helical" evidence="6">
    <location>
        <begin position="264"/>
        <end position="280"/>
    </location>
</feature>
<dbReference type="GO" id="GO:0005886">
    <property type="term" value="C:plasma membrane"/>
    <property type="evidence" value="ECO:0007669"/>
    <property type="project" value="TreeGrafter"/>
</dbReference>
<feature type="transmembrane region" description="Helical" evidence="6">
    <location>
        <begin position="55"/>
        <end position="73"/>
    </location>
</feature>
<dbReference type="Pfam" id="PF01794">
    <property type="entry name" value="Ferric_reduct"/>
    <property type="match status" value="1"/>
</dbReference>
<evidence type="ECO:0000256" key="4">
    <source>
        <dbReference type="ARBA" id="ARBA00023002"/>
    </source>
</evidence>
<evidence type="ECO:0000313" key="9">
    <source>
        <dbReference type="Proteomes" id="UP000834106"/>
    </source>
</evidence>
<keyword evidence="9" id="KW-1185">Reference proteome</keyword>
<dbReference type="PANTHER" id="PTHR11972:SF155">
    <property type="entry name" value="FERRIC REDUCTION OXIDASE 8, MITOCHONDRIAL"/>
    <property type="match status" value="1"/>
</dbReference>
<gene>
    <name evidence="8" type="ORF">FPE_LOCUS4842</name>
</gene>
<dbReference type="PROSITE" id="PS51384">
    <property type="entry name" value="FAD_FR"/>
    <property type="match status" value="1"/>
</dbReference>
<name>A0AAD1YUB2_9LAMI</name>
<evidence type="ECO:0000256" key="1">
    <source>
        <dbReference type="ARBA" id="ARBA00004141"/>
    </source>
</evidence>
<keyword evidence="2 6" id="KW-0812">Transmembrane</keyword>
<dbReference type="Gene3D" id="3.40.50.80">
    <property type="entry name" value="Nucleotide-binding domain of ferredoxin-NADP reductase (FNR) module"/>
    <property type="match status" value="1"/>
</dbReference>
<protein>
    <recommendedName>
        <fullName evidence="7">FAD-binding FR-type domain-containing protein</fullName>
    </recommendedName>
</protein>